<dbReference type="AlphaFoldDB" id="A0A221JZG2"/>
<protein>
    <submittedName>
        <fullName evidence="1">Uncharacterized protein</fullName>
    </submittedName>
</protein>
<evidence type="ECO:0000313" key="1">
    <source>
        <dbReference type="EMBL" id="ASM72043.1"/>
    </source>
</evidence>
<keyword evidence="2" id="KW-1185">Reference proteome</keyword>
<evidence type="ECO:0000313" key="2">
    <source>
        <dbReference type="Proteomes" id="UP000199754"/>
    </source>
</evidence>
<proteinExistence type="predicted"/>
<gene>
    <name evidence="1" type="ORF">SULPSESMR1_01221</name>
</gene>
<dbReference type="RefSeq" id="WP_157728974.1">
    <property type="nucleotide sequence ID" value="NZ_CP022415.1"/>
</dbReference>
<sequence>MFYPMPAGRPPIHPHPGKPFRTIADAANEGCLLLVRCNLCRRSIYFLASDLLTVIDPKHPLHLPPFPCSRCSKIEYVEIKERWPRADDYGHLKVRKLVQVWKTDKLGESSRERAQNATKNTGTTALRKLWMEDQTSRGRRKQALPEVRRLYDLG</sequence>
<organism evidence="1 2">
    <name type="scientific">Pseudosulfitobacter pseudonitzschiae</name>
    <dbReference type="NCBI Taxonomy" id="1402135"/>
    <lineage>
        <taxon>Bacteria</taxon>
        <taxon>Pseudomonadati</taxon>
        <taxon>Pseudomonadota</taxon>
        <taxon>Alphaproteobacteria</taxon>
        <taxon>Rhodobacterales</taxon>
        <taxon>Roseobacteraceae</taxon>
        <taxon>Pseudosulfitobacter</taxon>
    </lineage>
</organism>
<reference evidence="1 2" key="1">
    <citation type="submission" date="2017-07" db="EMBL/GenBank/DDBJ databases">
        <title>Genome Sequence of Sulfitobacter pseudonitzschiae Strain SMR1 Isolated from a culture of the Diatom Skeletonema marinoi.</title>
        <authorList>
            <person name="Topel M."/>
            <person name="Pinder M.I.M."/>
            <person name="Johansson O.N."/>
            <person name="Kourtchenko O."/>
            <person name="Godhe A."/>
            <person name="Clarke A.K."/>
        </authorList>
    </citation>
    <scope>NUCLEOTIDE SEQUENCE [LARGE SCALE GENOMIC DNA]</scope>
    <source>
        <strain evidence="1 2">SMR1</strain>
    </source>
</reference>
<dbReference type="EMBL" id="CP022415">
    <property type="protein sequence ID" value="ASM72043.1"/>
    <property type="molecule type" value="Genomic_DNA"/>
</dbReference>
<dbReference type="Proteomes" id="UP000199754">
    <property type="component" value="Chromosome"/>
</dbReference>
<dbReference type="OrthoDB" id="7947997at2"/>
<accession>A0A221JZG2</accession>
<name>A0A221JZG2_9RHOB</name>
<dbReference type="KEGG" id="spse:SULPSESMR1_01221"/>